<gene>
    <name evidence="1" type="ORF">IPF40_00510</name>
    <name evidence="2" type="ORF">IPI13_11770</name>
    <name evidence="3" type="ORF">IPP00_09055</name>
</gene>
<organism evidence="2 5">
    <name type="scientific">Candidatus Phosphoribacter hodrii</name>
    <dbReference type="NCBI Taxonomy" id="2953743"/>
    <lineage>
        <taxon>Bacteria</taxon>
        <taxon>Bacillati</taxon>
        <taxon>Actinomycetota</taxon>
        <taxon>Actinomycetes</taxon>
        <taxon>Micrococcales</taxon>
        <taxon>Dermatophilaceae</taxon>
        <taxon>Candidatus Phosphoribacter</taxon>
    </lineage>
</organism>
<evidence type="ECO:0000313" key="5">
    <source>
        <dbReference type="Proteomes" id="UP000726105"/>
    </source>
</evidence>
<dbReference type="Proteomes" id="UP000886632">
    <property type="component" value="Unassembled WGS sequence"/>
</dbReference>
<proteinExistence type="predicted"/>
<accession>A0A935M7D8</accession>
<evidence type="ECO:0000313" key="1">
    <source>
        <dbReference type="EMBL" id="MBK6299577.1"/>
    </source>
</evidence>
<evidence type="ECO:0000313" key="2">
    <source>
        <dbReference type="EMBL" id="MBK7273804.1"/>
    </source>
</evidence>
<dbReference type="InterPro" id="IPR011200">
    <property type="entry name" value="UCP012608"/>
</dbReference>
<dbReference type="EMBL" id="JADIXZ010000001">
    <property type="protein sequence ID" value="MBK6299577.1"/>
    <property type="molecule type" value="Genomic_DNA"/>
</dbReference>
<protein>
    <submittedName>
        <fullName evidence="2">DUF2332 domain-containing protein</fullName>
    </submittedName>
</protein>
<dbReference type="EMBL" id="JADKGK010000020">
    <property type="protein sequence ID" value="MBL0004113.1"/>
    <property type="molecule type" value="Genomic_DNA"/>
</dbReference>
<reference evidence="4 5" key="1">
    <citation type="submission" date="2020-10" db="EMBL/GenBank/DDBJ databases">
        <title>Connecting structure to function with the recovery of over 1000 high-quality activated sludge metagenome-assembled genomes encoding full-length rRNA genes using long-read sequencing.</title>
        <authorList>
            <person name="Singleton C.M."/>
            <person name="Petriglieri F."/>
            <person name="Kristensen J.M."/>
            <person name="Kirkegaard R.H."/>
            <person name="Michaelsen T.Y."/>
            <person name="Andersen M.H."/>
            <person name="Karst S.M."/>
            <person name="Dueholm M.S."/>
            <person name="Nielsen P.H."/>
            <person name="Albertsen M."/>
        </authorList>
    </citation>
    <scope>NUCLEOTIDE SEQUENCE [LARGE SCALE GENOMIC DNA]</scope>
    <source>
        <strain evidence="1">AalE_18-Q3-R2-46_BAT3C.188</strain>
        <strain evidence="2">Ega_18-Q3-R5-49_MAXAC.001</strain>
        <strain evidence="3">Ribe_18-Q3-R11-54_MAXAC.001</strain>
    </source>
</reference>
<dbReference type="Pfam" id="PF10094">
    <property type="entry name" value="DUF2332"/>
    <property type="match status" value="1"/>
</dbReference>
<dbReference type="Proteomes" id="UP000726105">
    <property type="component" value="Unassembled WGS sequence"/>
</dbReference>
<dbReference type="Proteomes" id="UP000718281">
    <property type="component" value="Unassembled WGS sequence"/>
</dbReference>
<comment type="caution">
    <text evidence="2">The sequence shown here is derived from an EMBL/GenBank/DDBJ whole genome shotgun (WGS) entry which is preliminary data.</text>
</comment>
<dbReference type="AlphaFoldDB" id="A0A935M7D8"/>
<sequence>MVTFDAGETLAERFRSHMGHSSSLYGYAMRGMADDWEAGGPTREACRGWEDSPNGTMVQLRFLAGVFRLVLAGAAPELVPYYPCLGGTLPPDGVWPVMRQVVGRHTEQVHEALAIVPQTNEPGRSTALLVGLFDAVEAWGLDRIRLIEVGASGGLNLHVDRFRYDGPGWSWGPPDSPLVLHTQAPGVTPRAFEIVERLGCDVAPVDAASHEGALHLRSFVWPWQLERHERLTGALAVAAAYPVVVERAGAGEFLQCVLADPPADGVLTVVWQSITRMYWPATESARVAALIEDARSRMPLAHVSMEHADTPDAADAELAVDGRVLGVVHPHGIPLWVRPGTHA</sequence>
<evidence type="ECO:0000313" key="4">
    <source>
        <dbReference type="Proteomes" id="UP000718281"/>
    </source>
</evidence>
<evidence type="ECO:0000313" key="3">
    <source>
        <dbReference type="EMBL" id="MBL0004113.1"/>
    </source>
</evidence>
<name>A0A935M7D8_9MICO</name>
<dbReference type="EMBL" id="JADJIB010000004">
    <property type="protein sequence ID" value="MBK7273804.1"/>
    <property type="molecule type" value="Genomic_DNA"/>
</dbReference>